<organism evidence="1 2">
    <name type="scientific">Candidatus Brocadia sinica JPN1</name>
    <dbReference type="NCBI Taxonomy" id="1197129"/>
    <lineage>
        <taxon>Bacteria</taxon>
        <taxon>Pseudomonadati</taxon>
        <taxon>Planctomycetota</taxon>
        <taxon>Candidatus Brocadiia</taxon>
        <taxon>Candidatus Brocadiales</taxon>
        <taxon>Candidatus Brocadiaceae</taxon>
        <taxon>Candidatus Brocadia</taxon>
    </lineage>
</organism>
<accession>A0ABQ0K260</accession>
<reference evidence="2" key="1">
    <citation type="journal article" date="2015" name="Genome Announc.">
        <title>Draft Genome Sequence of an Anaerobic Ammonium-Oxidizing Bacterium, "Candidatus Brocadia sinica".</title>
        <authorList>
            <person name="Oshiki M."/>
            <person name="Shinyako-Hata K."/>
            <person name="Satoh H."/>
            <person name="Okabe S."/>
        </authorList>
    </citation>
    <scope>NUCLEOTIDE SEQUENCE [LARGE SCALE GENOMIC DNA]</scope>
    <source>
        <strain evidence="2">JPN1</strain>
    </source>
</reference>
<evidence type="ECO:0008006" key="3">
    <source>
        <dbReference type="Google" id="ProtNLM"/>
    </source>
</evidence>
<dbReference type="RefSeq" id="WP_052565185.1">
    <property type="nucleotide sequence ID" value="NZ_BAFN01000001.1"/>
</dbReference>
<protein>
    <recommendedName>
        <fullName evidence="3">Protein FAM33A</fullName>
    </recommendedName>
</protein>
<name>A0ABQ0K260_9BACT</name>
<proteinExistence type="predicted"/>
<comment type="caution">
    <text evidence="1">The sequence shown here is derived from an EMBL/GenBank/DDBJ whole genome shotgun (WGS) entry which is preliminary data.</text>
</comment>
<dbReference type="Proteomes" id="UP000032309">
    <property type="component" value="Unassembled WGS sequence"/>
</dbReference>
<sequence length="229" mass="26294">MGNTSDEVRLLDEEIKGIQGEIKSLEVMYEIHSLQQTLDKYDEIPVSDVILSATEEKLLSKLKELSSPLLNFPTVCDQLEEYNRELGILARSREDKLNKIILNETTTNTTEDTQGNSYLLDNANTLHIGEETIRFQPSRADLLRFMIRETGSEKFLELQYILTYHYGIDTMSKTTLSKKERQPFEKEKNAINKLCKEALQKDLIVSLGDKKYTSSINIKLPKNSPKDFP</sequence>
<dbReference type="EMBL" id="BAFN01000001">
    <property type="protein sequence ID" value="GAN35153.1"/>
    <property type="molecule type" value="Genomic_DNA"/>
</dbReference>
<evidence type="ECO:0000313" key="1">
    <source>
        <dbReference type="EMBL" id="GAN35153.1"/>
    </source>
</evidence>
<keyword evidence="2" id="KW-1185">Reference proteome</keyword>
<gene>
    <name evidence="1" type="ORF">BROSI_A3699</name>
</gene>
<evidence type="ECO:0000313" key="2">
    <source>
        <dbReference type="Proteomes" id="UP000032309"/>
    </source>
</evidence>